<proteinExistence type="predicted"/>
<protein>
    <submittedName>
        <fullName evidence="2">Phosphotransferase family enzyme</fullName>
    </submittedName>
</protein>
<dbReference type="GO" id="GO:0016740">
    <property type="term" value="F:transferase activity"/>
    <property type="evidence" value="ECO:0007669"/>
    <property type="project" value="UniProtKB-KW"/>
</dbReference>
<dbReference type="SUPFAM" id="SSF56112">
    <property type="entry name" value="Protein kinase-like (PK-like)"/>
    <property type="match status" value="1"/>
</dbReference>
<evidence type="ECO:0000313" key="2">
    <source>
        <dbReference type="EMBL" id="ROR72402.1"/>
    </source>
</evidence>
<evidence type="ECO:0000313" key="3">
    <source>
        <dbReference type="Proteomes" id="UP000280668"/>
    </source>
</evidence>
<accession>A0A3N2BB43</accession>
<keyword evidence="3" id="KW-1185">Reference proteome</keyword>
<dbReference type="OrthoDB" id="236897at2"/>
<dbReference type="Gene3D" id="3.90.1200.10">
    <property type="match status" value="1"/>
</dbReference>
<name>A0A3N2BB43_9MICO</name>
<gene>
    <name evidence="2" type="ORF">EDD31_0753</name>
</gene>
<dbReference type="InterPro" id="IPR002575">
    <property type="entry name" value="Aminoglycoside_PTrfase"/>
</dbReference>
<dbReference type="RefSeq" id="WP_123302967.1">
    <property type="nucleotide sequence ID" value="NZ_RKHK01000001.1"/>
</dbReference>
<dbReference type="Proteomes" id="UP000280668">
    <property type="component" value="Unassembled WGS sequence"/>
</dbReference>
<reference evidence="2 3" key="1">
    <citation type="submission" date="2018-11" db="EMBL/GenBank/DDBJ databases">
        <title>Sequencing the genomes of 1000 actinobacteria strains.</title>
        <authorList>
            <person name="Klenk H.-P."/>
        </authorList>
    </citation>
    <scope>NUCLEOTIDE SEQUENCE [LARGE SCALE GENOMIC DNA]</scope>
    <source>
        <strain evidence="2 3">DSM 11294</strain>
    </source>
</reference>
<dbReference type="EMBL" id="RKHK01000001">
    <property type="protein sequence ID" value="ROR72402.1"/>
    <property type="molecule type" value="Genomic_DNA"/>
</dbReference>
<dbReference type="Pfam" id="PF01636">
    <property type="entry name" value="APH"/>
    <property type="match status" value="2"/>
</dbReference>
<feature type="domain" description="Aminoglycoside phosphotransferase" evidence="1">
    <location>
        <begin position="108"/>
        <end position="185"/>
    </location>
</feature>
<sequence length="253" mass="27738">MEDEVETPLTGGNMDPVVRVGETVRRVTGPWTPAVHTLLRAYAEHGIAECPRPLGVDERGREILTFLPGGVMAGLPPAQLWSEDLLRQAAALLRRMHEASTDLVAADLLWRQDRHEPAEVICHNDVAPYNLLVSAGRLTGVIDHDMASPGPRVWDLAYLAYRMVPYAEDAPGLAEAPGFADAPRARAHRLELLLAAYGLDVEPAELHEVAAERLEALAAFTDARAAETGRADFWEHAAMYRRDAARLRAGAFE</sequence>
<dbReference type="InterPro" id="IPR011009">
    <property type="entry name" value="Kinase-like_dom_sf"/>
</dbReference>
<keyword evidence="2" id="KW-0808">Transferase</keyword>
<evidence type="ECO:0000259" key="1">
    <source>
        <dbReference type="Pfam" id="PF01636"/>
    </source>
</evidence>
<dbReference type="AlphaFoldDB" id="A0A3N2BB43"/>
<feature type="domain" description="Aminoglycoside phosphotransferase" evidence="1">
    <location>
        <begin position="33"/>
        <end position="102"/>
    </location>
</feature>
<comment type="caution">
    <text evidence="2">The sequence shown here is derived from an EMBL/GenBank/DDBJ whole genome shotgun (WGS) entry which is preliminary data.</text>
</comment>
<organism evidence="2 3">
    <name type="scientific">Bogoriella caseilytica</name>
    <dbReference type="NCBI Taxonomy" id="56055"/>
    <lineage>
        <taxon>Bacteria</taxon>
        <taxon>Bacillati</taxon>
        <taxon>Actinomycetota</taxon>
        <taxon>Actinomycetes</taxon>
        <taxon>Micrococcales</taxon>
        <taxon>Bogoriellaceae</taxon>
        <taxon>Bogoriella</taxon>
    </lineage>
</organism>